<dbReference type="InterPro" id="IPR029044">
    <property type="entry name" value="Nucleotide-diphossugar_trans"/>
</dbReference>
<reference evidence="5" key="1">
    <citation type="submission" date="2015-08" db="EMBL/GenBank/DDBJ databases">
        <authorList>
            <person name="Babu N.S."/>
            <person name="Beckwith C.J."/>
            <person name="Beseler K.G."/>
            <person name="Brison A."/>
            <person name="Carone J.V."/>
            <person name="Caskin T.P."/>
            <person name="Diamond M."/>
            <person name="Durham M.E."/>
            <person name="Foxe J.M."/>
            <person name="Go M."/>
            <person name="Henderson B.A."/>
            <person name="Jones I.B."/>
            <person name="McGettigan J.A."/>
            <person name="Micheletti S.J."/>
            <person name="Nasrallah M.E."/>
            <person name="Ortiz D."/>
            <person name="Piller C.R."/>
            <person name="Privatt S.R."/>
            <person name="Schneider S.L."/>
            <person name="Sharp S."/>
            <person name="Smith T.C."/>
            <person name="Stanton J.D."/>
            <person name="Ullery H.E."/>
            <person name="Wilson R.J."/>
            <person name="Serrano M.G."/>
            <person name="Buck G."/>
            <person name="Lee V."/>
            <person name="Wang Y."/>
            <person name="Carvalho R."/>
            <person name="Voegtly L."/>
            <person name="Shi R."/>
            <person name="Duckworth R."/>
            <person name="Johnson A."/>
            <person name="Loviza R."/>
            <person name="Walstead R."/>
            <person name="Shah Z."/>
            <person name="Kiflezghi M."/>
            <person name="Wade K."/>
            <person name="Ball S.L."/>
            <person name="Bradley K.W."/>
            <person name="Asai D.J."/>
            <person name="Bowman C.A."/>
            <person name="Russell D.A."/>
            <person name="Pope W.H."/>
            <person name="Jacobs-Sera D."/>
            <person name="Hendrix R.W."/>
            <person name="Hatfull G.F."/>
        </authorList>
    </citation>
    <scope>NUCLEOTIDE SEQUENCE</scope>
</reference>
<evidence type="ECO:0000256" key="1">
    <source>
        <dbReference type="ARBA" id="ARBA00006739"/>
    </source>
</evidence>
<dbReference type="AlphaFoldDB" id="A0A2P2C550"/>
<feature type="compositionally biased region" description="Basic and acidic residues" evidence="4">
    <location>
        <begin position="266"/>
        <end position="293"/>
    </location>
</feature>
<evidence type="ECO:0000256" key="2">
    <source>
        <dbReference type="ARBA" id="ARBA00022676"/>
    </source>
</evidence>
<dbReference type="PANTHER" id="PTHR43179:SF12">
    <property type="entry name" value="GALACTOFURANOSYLTRANSFERASE GLFT2"/>
    <property type="match status" value="1"/>
</dbReference>
<evidence type="ECO:0000256" key="3">
    <source>
        <dbReference type="ARBA" id="ARBA00022679"/>
    </source>
</evidence>
<protein>
    <submittedName>
        <fullName evidence="5">Putative Glycosyltransferase</fullName>
    </submittedName>
</protein>
<dbReference type="PANTHER" id="PTHR43179">
    <property type="entry name" value="RHAMNOSYLTRANSFERASE WBBL"/>
    <property type="match status" value="1"/>
</dbReference>
<name>A0A2P2C550_9ZZZZ</name>
<gene>
    <name evidence="5" type="ORF">NOCA110011</name>
</gene>
<organism evidence="5">
    <name type="scientific">metagenome</name>
    <dbReference type="NCBI Taxonomy" id="256318"/>
    <lineage>
        <taxon>unclassified sequences</taxon>
        <taxon>metagenomes</taxon>
    </lineage>
</organism>
<accession>A0A2P2C550</accession>
<dbReference type="GO" id="GO:0016757">
    <property type="term" value="F:glycosyltransferase activity"/>
    <property type="evidence" value="ECO:0007669"/>
    <property type="project" value="UniProtKB-KW"/>
</dbReference>
<dbReference type="Gene3D" id="3.90.550.10">
    <property type="entry name" value="Spore Coat Polysaccharide Biosynthesis Protein SpsA, Chain A"/>
    <property type="match status" value="1"/>
</dbReference>
<feature type="region of interest" description="Disordered" evidence="4">
    <location>
        <begin position="266"/>
        <end position="296"/>
    </location>
</feature>
<evidence type="ECO:0000313" key="5">
    <source>
        <dbReference type="EMBL" id="CUR55882.1"/>
    </source>
</evidence>
<comment type="similarity">
    <text evidence="1">Belongs to the glycosyltransferase 2 family.</text>
</comment>
<dbReference type="SUPFAM" id="SSF53448">
    <property type="entry name" value="Nucleotide-diphospho-sugar transferases"/>
    <property type="match status" value="1"/>
</dbReference>
<keyword evidence="3 5" id="KW-0808">Transferase</keyword>
<proteinExistence type="inferred from homology"/>
<sequence>MLDEPRLDEPVIVGVQSLLYHTPMAGVERMLEALDNSSRIGQSEGMCTGFVVTLGDASAERLLSDADLDELRARLPHIHQLRYHYFAGNVGTSRGHNEMAQLLDDPDYLIFSNPDVVPEPRAIWRMLAAFKDPSVGFVEAKQLPIEHPKDFAGGTGFTSWATTAFAMTPRDLFLELGGFDSQTFFMYCDDVDYSWRVREAGKQVVFQPAAVVFHDKYLDTDGRWMPTSAEVRFSAEAGLLIAHKWSKPGLVKSILRRFESDDASPEERAAAREFREREREGTLVEQRDPDHRIGTFSKGRYAEHRYSL</sequence>
<keyword evidence="2" id="KW-0328">Glycosyltransferase</keyword>
<dbReference type="EMBL" id="CZKB01000001">
    <property type="protein sequence ID" value="CUR55882.1"/>
    <property type="molecule type" value="Genomic_DNA"/>
</dbReference>
<evidence type="ECO:0000256" key="4">
    <source>
        <dbReference type="SAM" id="MobiDB-lite"/>
    </source>
</evidence>